<name>A0A1H1ANP9_9LACT</name>
<feature type="compositionally biased region" description="Basic and acidic residues" evidence="1">
    <location>
        <begin position="33"/>
        <end position="51"/>
    </location>
</feature>
<dbReference type="InterPro" id="IPR053959">
    <property type="entry name" value="YvlB/LiaX_N"/>
</dbReference>
<dbReference type="AlphaFoldDB" id="A0A1H1ANP9"/>
<dbReference type="EMBL" id="FNJW01000008">
    <property type="protein sequence ID" value="SDQ41250.1"/>
    <property type="molecule type" value="Genomic_DNA"/>
</dbReference>
<evidence type="ECO:0000259" key="2">
    <source>
        <dbReference type="Pfam" id="PF13349"/>
    </source>
</evidence>
<evidence type="ECO:0000313" key="5">
    <source>
        <dbReference type="Proteomes" id="UP000199481"/>
    </source>
</evidence>
<protein>
    <submittedName>
        <fullName evidence="4">DUF4097 and DUF4098 domain-containing protein YvlB</fullName>
    </submittedName>
</protein>
<dbReference type="Pfam" id="PF13349">
    <property type="entry name" value="DUF4097"/>
    <property type="match status" value="1"/>
</dbReference>
<dbReference type="InterPro" id="IPR025164">
    <property type="entry name" value="Toastrack_DUF4097"/>
</dbReference>
<dbReference type="NCBIfam" id="NF038025">
    <property type="entry name" value="dapto_LiaX"/>
    <property type="match status" value="1"/>
</dbReference>
<dbReference type="Proteomes" id="UP000199481">
    <property type="component" value="Unassembled WGS sequence"/>
</dbReference>
<accession>A0A1H1ANP9</accession>
<organism evidence="4 5">
    <name type="scientific">Carnobacterium viridans</name>
    <dbReference type="NCBI Taxonomy" id="174587"/>
    <lineage>
        <taxon>Bacteria</taxon>
        <taxon>Bacillati</taxon>
        <taxon>Bacillota</taxon>
        <taxon>Bacilli</taxon>
        <taxon>Lactobacillales</taxon>
        <taxon>Carnobacteriaceae</taxon>
        <taxon>Carnobacterium</taxon>
    </lineage>
</organism>
<evidence type="ECO:0000313" key="4">
    <source>
        <dbReference type="EMBL" id="SDQ41250.1"/>
    </source>
</evidence>
<feature type="region of interest" description="Disordered" evidence="1">
    <location>
        <begin position="33"/>
        <end position="93"/>
    </location>
</feature>
<dbReference type="RefSeq" id="WP_089977846.1">
    <property type="nucleotide sequence ID" value="NZ_CP084916.1"/>
</dbReference>
<evidence type="ECO:0000256" key="1">
    <source>
        <dbReference type="SAM" id="MobiDB-lite"/>
    </source>
</evidence>
<keyword evidence="5" id="KW-1185">Reference proteome</keyword>
<dbReference type="InterPro" id="IPR058219">
    <property type="entry name" value="LiaX"/>
</dbReference>
<sequence length="533" mass="60485">MKQRERILELVKQGIISTDEALVLLENAAKKEGKEAIKKEQAHTQEADEKTATPLKPEIPFFNEGTETDSDSEFLKSEEPNQDEAFSAEEQRDRDQLEKILESLSNEASFYSVKLDEKNLEIATLKTKLKMVQEKLMVLETKEDLDELHPEKAPEMNQMKNEINELDIQLKDLEQEKAELENQLRTVKRKQWGTQKKQISEKFEIPEDWKETANETLNQVTGKVVDTGNQFGKFMKETFSTVMENMDWKDVNVRVPGLASTKFTHEFNYPESTASILDVKVANGNVLFKNWNSQDIKIEADVKIYGKLDTATPLEAFEKRSTVEVTDEKMVFHVPNKRIRCDLVFYLPERVYDHTAINLLNGNVKFEDFEGKDFYVKCTNGNVFFQNLTATMLETDGVNGTVTVLDSTVRDLMVKSVNGGIVTQGKIKSGNLSTVNGTVKVTLEGEDLTRMAASSVNGSVKVSFPKQYSIEGEAKSNLGTIQNRVANLETLKERKDRTSQLLEFRRIADTQLLVLKLETTTGNILLKEADELV</sequence>
<dbReference type="OrthoDB" id="2240743at2"/>
<evidence type="ECO:0000259" key="3">
    <source>
        <dbReference type="Pfam" id="PF22746"/>
    </source>
</evidence>
<feature type="domain" description="DUF4097" evidence="2">
    <location>
        <begin position="277"/>
        <end position="512"/>
    </location>
</feature>
<gene>
    <name evidence="4" type="ORF">SAMN04487752_2184</name>
</gene>
<reference evidence="5" key="1">
    <citation type="submission" date="2016-10" db="EMBL/GenBank/DDBJ databases">
        <authorList>
            <person name="Varghese N."/>
            <person name="Submissions S."/>
        </authorList>
    </citation>
    <scope>NUCLEOTIDE SEQUENCE [LARGE SCALE GENOMIC DNA]</scope>
    <source>
        <strain evidence="5">MPL-11</strain>
    </source>
</reference>
<proteinExistence type="predicted"/>
<feature type="domain" description="YvlB/LiaX N-terminal" evidence="3">
    <location>
        <begin position="4"/>
        <end position="32"/>
    </location>
</feature>
<dbReference type="Pfam" id="PF22746">
    <property type="entry name" value="SHOCT-like_DUF2089-C"/>
    <property type="match status" value="1"/>
</dbReference>